<dbReference type="EMBL" id="JAUEII010000012">
    <property type="protein sequence ID" value="MDN0049192.1"/>
    <property type="molecule type" value="Genomic_DNA"/>
</dbReference>
<gene>
    <name evidence="2" type="ORF">QVO10_07305</name>
</gene>
<reference evidence="2" key="2">
    <citation type="submission" date="2024-05" db="EMBL/GenBank/DDBJ databases">
        <title>Identification and characterization of horizontal gene transfer across gut microbiota members of farm animals based on homology search.</title>
        <authorList>
            <person name="Schwarzerova J."/>
            <person name="Nykrynova M."/>
            <person name="Jureckova K."/>
            <person name="Cejkova D."/>
            <person name="Rychlik I."/>
        </authorList>
    </citation>
    <scope>NUCLEOTIDE SEQUENCE</scope>
    <source>
        <strain evidence="2">84_SSukc20</strain>
    </source>
</reference>
<keyword evidence="3" id="KW-1185">Reference proteome</keyword>
<keyword evidence="1" id="KW-0732">Signal</keyword>
<accession>A0ABT7X567</accession>
<name>A0ABT7X567_9BACE</name>
<dbReference type="Proteomes" id="UP001167871">
    <property type="component" value="Unassembled WGS sequence"/>
</dbReference>
<dbReference type="InterPro" id="IPR021638">
    <property type="entry name" value="DUF3244"/>
</dbReference>
<evidence type="ECO:0000313" key="2">
    <source>
        <dbReference type="EMBL" id="MDN0049192.1"/>
    </source>
</evidence>
<feature type="chain" id="PRO_5045565521" evidence="1">
    <location>
        <begin position="21"/>
        <end position="123"/>
    </location>
</feature>
<protein>
    <submittedName>
        <fullName evidence="2">DUF3244 domain-containing protein</fullName>
    </submittedName>
</protein>
<dbReference type="Gene3D" id="2.60.40.3080">
    <property type="match status" value="1"/>
</dbReference>
<reference evidence="2" key="1">
    <citation type="submission" date="2023-06" db="EMBL/GenBank/DDBJ databases">
        <authorList>
            <person name="Zeman M."/>
            <person name="Kubasova T."/>
            <person name="Jahodarova E."/>
            <person name="Nykrynova M."/>
            <person name="Rychlik I."/>
        </authorList>
    </citation>
    <scope>NUCLEOTIDE SEQUENCE</scope>
    <source>
        <strain evidence="2">84_SSukc20</strain>
    </source>
</reference>
<organism evidence="2 3">
    <name type="scientific">Bacteroides gallinaceum</name>
    <dbReference type="NCBI Taxonomy" id="1462571"/>
    <lineage>
        <taxon>Bacteria</taxon>
        <taxon>Pseudomonadati</taxon>
        <taxon>Bacteroidota</taxon>
        <taxon>Bacteroidia</taxon>
        <taxon>Bacteroidales</taxon>
        <taxon>Bacteroidaceae</taxon>
        <taxon>Bacteroides</taxon>
    </lineage>
</organism>
<proteinExistence type="predicted"/>
<dbReference type="RefSeq" id="WP_140400210.1">
    <property type="nucleotide sequence ID" value="NZ_JACJJF010000016.1"/>
</dbReference>
<dbReference type="Pfam" id="PF11589">
    <property type="entry name" value="DUF3244"/>
    <property type="match status" value="1"/>
</dbReference>
<sequence length="123" mass="13729">MKTKLIALLCMLMTVSFCIAQITNTNTEIKLQQSIGNGEGRPKPSSLMEEPRAFLDQSKLSVSMPESREAVVSIMRQMNGTMVYQRAYFHTQSVTVDLGGMPVGTYQLRIEIDGTVYTGTFRL</sequence>
<feature type="signal peptide" evidence="1">
    <location>
        <begin position="1"/>
        <end position="20"/>
    </location>
</feature>
<evidence type="ECO:0000256" key="1">
    <source>
        <dbReference type="SAM" id="SignalP"/>
    </source>
</evidence>
<comment type="caution">
    <text evidence="2">The sequence shown here is derived from an EMBL/GenBank/DDBJ whole genome shotgun (WGS) entry which is preliminary data.</text>
</comment>
<evidence type="ECO:0000313" key="3">
    <source>
        <dbReference type="Proteomes" id="UP001167871"/>
    </source>
</evidence>